<dbReference type="OrthoDB" id="656843at2"/>
<feature type="transmembrane region" description="Helical" evidence="2">
    <location>
        <begin position="12"/>
        <end position="33"/>
    </location>
</feature>
<keyword evidence="2" id="KW-1133">Transmembrane helix</keyword>
<name>A0A504IY52_9FLAO</name>
<protein>
    <recommendedName>
        <fullName evidence="5">Type VI secretion system transmembrane protein TssO</fullName>
    </recommendedName>
</protein>
<dbReference type="Pfam" id="PF17561">
    <property type="entry name" value="TssO"/>
    <property type="match status" value="1"/>
</dbReference>
<keyword evidence="4" id="KW-1185">Reference proteome</keyword>
<evidence type="ECO:0000256" key="1">
    <source>
        <dbReference type="SAM" id="Coils"/>
    </source>
</evidence>
<reference evidence="3 4" key="1">
    <citation type="submission" date="2019-06" db="EMBL/GenBank/DDBJ databases">
        <authorList>
            <person name="Meng X."/>
        </authorList>
    </citation>
    <scope>NUCLEOTIDE SEQUENCE [LARGE SCALE GENOMIC DNA]</scope>
    <source>
        <strain evidence="3 4">M625</strain>
    </source>
</reference>
<gene>
    <name evidence="3" type="ORF">FHK87_25000</name>
</gene>
<dbReference type="AlphaFoldDB" id="A0A504IY52"/>
<accession>A0A504IY52</accession>
<evidence type="ECO:0000256" key="2">
    <source>
        <dbReference type="SAM" id="Phobius"/>
    </source>
</evidence>
<keyword evidence="2" id="KW-0472">Membrane</keyword>
<comment type="caution">
    <text evidence="3">The sequence shown here is derived from an EMBL/GenBank/DDBJ whole genome shotgun (WGS) entry which is preliminary data.</text>
</comment>
<dbReference type="RefSeq" id="WP_140597619.1">
    <property type="nucleotide sequence ID" value="NZ_VFWZ01000011.1"/>
</dbReference>
<feature type="coiled-coil region" evidence="1">
    <location>
        <begin position="117"/>
        <end position="168"/>
    </location>
</feature>
<evidence type="ECO:0000313" key="4">
    <source>
        <dbReference type="Proteomes" id="UP000315540"/>
    </source>
</evidence>
<evidence type="ECO:0008006" key="5">
    <source>
        <dbReference type="Google" id="ProtNLM"/>
    </source>
</evidence>
<organism evidence="3 4">
    <name type="scientific">Aquimarina algicola</name>
    <dbReference type="NCBI Taxonomy" id="2589995"/>
    <lineage>
        <taxon>Bacteria</taxon>
        <taxon>Pseudomonadati</taxon>
        <taxon>Bacteroidota</taxon>
        <taxon>Flavobacteriia</taxon>
        <taxon>Flavobacteriales</taxon>
        <taxon>Flavobacteriaceae</taxon>
        <taxon>Aquimarina</taxon>
    </lineage>
</organism>
<evidence type="ECO:0000313" key="3">
    <source>
        <dbReference type="EMBL" id="TPN81245.1"/>
    </source>
</evidence>
<sequence>MKPKNNKERRNSILKFSVLFIFTIGLIVFAFFFDFDRVPLKIADHLMERSKAIEKEMEFQEQFSNNMSEIQSLIDTLDTPDLNYRHYNAMIDTKIVDLQKSIPVKDSTYRFKMYNDIVNSYADLHDYRNKLKELEDVEIQLEDYKEELEKVKEDLLKANEYIQVLQNSRR</sequence>
<keyword evidence="2" id="KW-0812">Transmembrane</keyword>
<keyword evidence="1" id="KW-0175">Coiled coil</keyword>
<dbReference type="Proteomes" id="UP000315540">
    <property type="component" value="Unassembled WGS sequence"/>
</dbReference>
<dbReference type="InterPro" id="IPR039449">
    <property type="entry name" value="TssO"/>
</dbReference>
<dbReference type="EMBL" id="VFWZ01000011">
    <property type="protein sequence ID" value="TPN81245.1"/>
    <property type="molecule type" value="Genomic_DNA"/>
</dbReference>
<proteinExistence type="predicted"/>